<dbReference type="Proteomes" id="UP000289546">
    <property type="component" value="Unassembled WGS sequence"/>
</dbReference>
<reference evidence="1 2" key="1">
    <citation type="submission" date="2015-04" db="EMBL/GenBank/DDBJ databases">
        <title>Comparative genomics of rhizobia nodulating Arachis hypogaea in China.</title>
        <authorList>
            <person name="Li Y."/>
        </authorList>
    </citation>
    <scope>NUCLEOTIDE SEQUENCE [LARGE SCALE GENOMIC DNA]</scope>
    <source>
        <strain evidence="1 2">CCBAU 51757</strain>
    </source>
</reference>
<dbReference type="EMBL" id="LBJQ01000005">
    <property type="protein sequence ID" value="RXH38380.1"/>
    <property type="molecule type" value="Genomic_DNA"/>
</dbReference>
<organism evidence="1 2">
    <name type="scientific">Bradyrhizobium nanningense</name>
    <dbReference type="NCBI Taxonomy" id="1325118"/>
    <lineage>
        <taxon>Bacteria</taxon>
        <taxon>Pseudomonadati</taxon>
        <taxon>Pseudomonadota</taxon>
        <taxon>Alphaproteobacteria</taxon>
        <taxon>Hyphomicrobiales</taxon>
        <taxon>Nitrobacteraceae</taxon>
        <taxon>Bradyrhizobium</taxon>
    </lineage>
</organism>
<gene>
    <name evidence="1" type="ORF">XH99_01060</name>
</gene>
<proteinExistence type="predicted"/>
<sequence>MQVITRIRAKKPLMSVEEAVAADRAWFDAHPEADSYIRQFVPGEFGKAELPAVPPGWRFATHVCVRRRLEGAAVGRQRQLMVFCEQP</sequence>
<evidence type="ECO:0000313" key="2">
    <source>
        <dbReference type="Proteomes" id="UP000289546"/>
    </source>
</evidence>
<dbReference type="OrthoDB" id="7188865at2"/>
<protein>
    <submittedName>
        <fullName evidence="1">Uncharacterized protein</fullName>
    </submittedName>
</protein>
<dbReference type="RefSeq" id="WP_128916149.1">
    <property type="nucleotide sequence ID" value="NZ_LBJC01000012.1"/>
</dbReference>
<accession>A0A4Q0SIJ6</accession>
<name>A0A4Q0SIJ6_9BRAD</name>
<dbReference type="AlphaFoldDB" id="A0A4Q0SIJ6"/>
<comment type="caution">
    <text evidence="1">The sequence shown here is derived from an EMBL/GenBank/DDBJ whole genome shotgun (WGS) entry which is preliminary data.</text>
</comment>
<evidence type="ECO:0000313" key="1">
    <source>
        <dbReference type="EMBL" id="RXH38380.1"/>
    </source>
</evidence>
<keyword evidence="2" id="KW-1185">Reference proteome</keyword>